<dbReference type="EMBL" id="CM023483">
    <property type="protein sequence ID" value="KAH6934733.1"/>
    <property type="molecule type" value="Genomic_DNA"/>
</dbReference>
<evidence type="ECO:0000313" key="1">
    <source>
        <dbReference type="EMBL" id="KAH6934733.1"/>
    </source>
</evidence>
<name>A0ACB7SJ41_HYAAI</name>
<reference evidence="1" key="1">
    <citation type="submission" date="2020-05" db="EMBL/GenBank/DDBJ databases">
        <title>Large-scale comparative analyses of tick genomes elucidate their genetic diversity and vector capacities.</title>
        <authorList>
            <person name="Jia N."/>
            <person name="Wang J."/>
            <person name="Shi W."/>
            <person name="Du L."/>
            <person name="Sun Y."/>
            <person name="Zhan W."/>
            <person name="Jiang J."/>
            <person name="Wang Q."/>
            <person name="Zhang B."/>
            <person name="Ji P."/>
            <person name="Sakyi L.B."/>
            <person name="Cui X."/>
            <person name="Yuan T."/>
            <person name="Jiang B."/>
            <person name="Yang W."/>
            <person name="Lam T.T.-Y."/>
            <person name="Chang Q."/>
            <person name="Ding S."/>
            <person name="Wang X."/>
            <person name="Zhu J."/>
            <person name="Ruan X."/>
            <person name="Zhao L."/>
            <person name="Wei J."/>
            <person name="Que T."/>
            <person name="Du C."/>
            <person name="Cheng J."/>
            <person name="Dai P."/>
            <person name="Han X."/>
            <person name="Huang E."/>
            <person name="Gao Y."/>
            <person name="Liu J."/>
            <person name="Shao H."/>
            <person name="Ye R."/>
            <person name="Li L."/>
            <person name="Wei W."/>
            <person name="Wang X."/>
            <person name="Wang C."/>
            <person name="Yang T."/>
            <person name="Huo Q."/>
            <person name="Li W."/>
            <person name="Guo W."/>
            <person name="Chen H."/>
            <person name="Zhou L."/>
            <person name="Ni X."/>
            <person name="Tian J."/>
            <person name="Zhou Y."/>
            <person name="Sheng Y."/>
            <person name="Liu T."/>
            <person name="Pan Y."/>
            <person name="Xia L."/>
            <person name="Li J."/>
            <person name="Zhao F."/>
            <person name="Cao W."/>
        </authorList>
    </citation>
    <scope>NUCLEOTIDE SEQUENCE</scope>
    <source>
        <strain evidence="1">Hyas-2018</strain>
    </source>
</reference>
<keyword evidence="2" id="KW-1185">Reference proteome</keyword>
<protein>
    <submittedName>
        <fullName evidence="1">Uncharacterized protein</fullName>
    </submittedName>
</protein>
<accession>A0ACB7SJ41</accession>
<dbReference type="Proteomes" id="UP000821845">
    <property type="component" value="Chromosome 3"/>
</dbReference>
<comment type="caution">
    <text evidence="1">The sequence shown here is derived from an EMBL/GenBank/DDBJ whole genome shotgun (WGS) entry which is preliminary data.</text>
</comment>
<organism evidence="1 2">
    <name type="scientific">Hyalomma asiaticum</name>
    <name type="common">Tick</name>
    <dbReference type="NCBI Taxonomy" id="266040"/>
    <lineage>
        <taxon>Eukaryota</taxon>
        <taxon>Metazoa</taxon>
        <taxon>Ecdysozoa</taxon>
        <taxon>Arthropoda</taxon>
        <taxon>Chelicerata</taxon>
        <taxon>Arachnida</taxon>
        <taxon>Acari</taxon>
        <taxon>Parasitiformes</taxon>
        <taxon>Ixodida</taxon>
        <taxon>Ixodoidea</taxon>
        <taxon>Ixodidae</taxon>
        <taxon>Hyalomminae</taxon>
        <taxon>Hyalomma</taxon>
    </lineage>
</organism>
<evidence type="ECO:0000313" key="2">
    <source>
        <dbReference type="Proteomes" id="UP000821845"/>
    </source>
</evidence>
<gene>
    <name evidence="1" type="ORF">HPB50_000367</name>
</gene>
<proteinExistence type="predicted"/>
<sequence length="68" mass="7436">MGYVCYWTVNGEAASVDTATINTWKETLASIISVYKLKDIFNAEEAGLFFKMQPSKTLSLKGKACHGG</sequence>